<dbReference type="Proteomes" id="UP001153387">
    <property type="component" value="Unassembled WGS sequence"/>
</dbReference>
<dbReference type="PANTHER" id="PTHR43762:SF1">
    <property type="entry name" value="D-ARABINONO-1,4-LACTONE OXIDASE"/>
    <property type="match status" value="1"/>
</dbReference>
<dbReference type="GO" id="GO:0071949">
    <property type="term" value="F:FAD binding"/>
    <property type="evidence" value="ECO:0007669"/>
    <property type="project" value="InterPro"/>
</dbReference>
<organism evidence="4 5">
    <name type="scientific">Cohnella ginsengisoli</name>
    <dbReference type="NCBI Taxonomy" id="425004"/>
    <lineage>
        <taxon>Bacteria</taxon>
        <taxon>Bacillati</taxon>
        <taxon>Bacillota</taxon>
        <taxon>Bacilli</taxon>
        <taxon>Bacillales</taxon>
        <taxon>Paenibacillaceae</taxon>
        <taxon>Cohnella</taxon>
    </lineage>
</organism>
<dbReference type="InterPro" id="IPR010031">
    <property type="entry name" value="FAD_lactone_oxidase-like"/>
</dbReference>
<dbReference type="Gene3D" id="3.30.70.2530">
    <property type="match status" value="1"/>
</dbReference>
<proteinExistence type="predicted"/>
<keyword evidence="1" id="KW-0285">Flavoprotein</keyword>
<dbReference type="Pfam" id="PF04030">
    <property type="entry name" value="ALO"/>
    <property type="match status" value="1"/>
</dbReference>
<dbReference type="GO" id="GO:0080049">
    <property type="term" value="F:L-gulono-1,4-lactone dehydrogenase activity"/>
    <property type="evidence" value="ECO:0007669"/>
    <property type="project" value="TreeGrafter"/>
</dbReference>
<reference evidence="4 5" key="1">
    <citation type="submission" date="2022-10" db="EMBL/GenBank/DDBJ databases">
        <title>Comparative genomic analysis of Cohnella hashimotonis sp. nov., isolated from the International Space Station.</title>
        <authorList>
            <person name="Simpson A."/>
            <person name="Venkateswaran K."/>
        </authorList>
    </citation>
    <scope>NUCLEOTIDE SEQUENCE [LARGE SCALE GENOMIC DNA]</scope>
    <source>
        <strain evidence="4 5">DSM 18997</strain>
    </source>
</reference>
<sequence>MVKDPTYDRNWAGNYEYSASETVFPQSVEEIQERVARSRRAKALGSRHSFNGIADTDGTMISLERLNRVVELDRTNGRVKVEGGIRYGELCAYLDERGYALPNLASLPHITVAGACATATHGSGDRNGNLATSVHALDIVTADGEKIAISREDGDGTLAGAAVGLGCLGIVTAITLDVIPAFRMSQTVYEGLPLAALADRLDAIFSAGYSVSLFTDWREASFNQAWIKRTETDGGHDREEAAFFGAVRATERKHPVPGLPADPCSEQLGIVGPWYERLPHFRMDFTPSAGEELQSEYFVPRAAAYDALCAIERLRLRIAPLLYVSEIRTVAADELWMSPCYRQDSVGFHFTWKPDQEAVYRLLPLIEEALEPYRARPHWAKVFAMTPDKLRLHYAKLPDFERLVARLDPDGKFRNGYTERYLTGGAESGLRD</sequence>
<dbReference type="GO" id="GO:0003885">
    <property type="term" value="F:D-arabinono-1,4-lactone oxidase activity"/>
    <property type="evidence" value="ECO:0007669"/>
    <property type="project" value="InterPro"/>
</dbReference>
<evidence type="ECO:0000256" key="1">
    <source>
        <dbReference type="ARBA" id="ARBA00022630"/>
    </source>
</evidence>
<dbReference type="InterPro" id="IPR016169">
    <property type="entry name" value="FAD-bd_PCMH_sub2"/>
</dbReference>
<dbReference type="PROSITE" id="PS51387">
    <property type="entry name" value="FAD_PCMH"/>
    <property type="match status" value="1"/>
</dbReference>
<dbReference type="InterPro" id="IPR016166">
    <property type="entry name" value="FAD-bd_PCMH"/>
</dbReference>
<comment type="caution">
    <text evidence="4">The sequence shown here is derived from an EMBL/GenBank/DDBJ whole genome shotgun (WGS) entry which is preliminary data.</text>
</comment>
<dbReference type="SUPFAM" id="SSF56176">
    <property type="entry name" value="FAD-binding/transporter-associated domain-like"/>
    <property type="match status" value="1"/>
</dbReference>
<evidence type="ECO:0000313" key="4">
    <source>
        <dbReference type="EMBL" id="MDG0789875.1"/>
    </source>
</evidence>
<dbReference type="RefSeq" id="WP_277563762.1">
    <property type="nucleotide sequence ID" value="NZ_JAPDHZ010000002.1"/>
</dbReference>
<dbReference type="EMBL" id="JAPDHZ010000002">
    <property type="protein sequence ID" value="MDG0789875.1"/>
    <property type="molecule type" value="Genomic_DNA"/>
</dbReference>
<dbReference type="PIRSF" id="PIRSF000136">
    <property type="entry name" value="LGO_GLO"/>
    <property type="match status" value="1"/>
</dbReference>
<dbReference type="Gene3D" id="3.30.70.2520">
    <property type="match status" value="1"/>
</dbReference>
<dbReference type="InterPro" id="IPR016171">
    <property type="entry name" value="Vanillyl_alc_oxidase_C-sub2"/>
</dbReference>
<dbReference type="InterPro" id="IPR036318">
    <property type="entry name" value="FAD-bd_PCMH-like_sf"/>
</dbReference>
<dbReference type="Gene3D" id="3.30.465.10">
    <property type="match status" value="1"/>
</dbReference>
<dbReference type="PANTHER" id="PTHR43762">
    <property type="entry name" value="L-GULONOLACTONE OXIDASE"/>
    <property type="match status" value="1"/>
</dbReference>
<keyword evidence="5" id="KW-1185">Reference proteome</keyword>
<accession>A0A9X4QKX0</accession>
<evidence type="ECO:0000313" key="5">
    <source>
        <dbReference type="Proteomes" id="UP001153387"/>
    </source>
</evidence>
<gene>
    <name evidence="4" type="ORF">OMP38_02705</name>
</gene>
<dbReference type="Pfam" id="PF01565">
    <property type="entry name" value="FAD_binding_4"/>
    <property type="match status" value="1"/>
</dbReference>
<evidence type="ECO:0000256" key="2">
    <source>
        <dbReference type="ARBA" id="ARBA00023002"/>
    </source>
</evidence>
<keyword evidence="2" id="KW-0560">Oxidoreductase</keyword>
<dbReference type="InterPro" id="IPR016167">
    <property type="entry name" value="FAD-bd_PCMH_sub1"/>
</dbReference>
<dbReference type="AlphaFoldDB" id="A0A9X4QKX0"/>
<dbReference type="GO" id="GO:0016020">
    <property type="term" value="C:membrane"/>
    <property type="evidence" value="ECO:0007669"/>
    <property type="project" value="InterPro"/>
</dbReference>
<dbReference type="Gene3D" id="1.10.45.10">
    <property type="entry name" value="Vanillyl-alcohol Oxidase, Chain A, domain 4"/>
    <property type="match status" value="1"/>
</dbReference>
<dbReference type="InterPro" id="IPR007173">
    <property type="entry name" value="ALO_C"/>
</dbReference>
<dbReference type="InterPro" id="IPR006094">
    <property type="entry name" value="Oxid_FAD_bind_N"/>
</dbReference>
<name>A0A9X4QKX0_9BACL</name>
<feature type="domain" description="FAD-binding PCMH-type" evidence="3">
    <location>
        <begin position="15"/>
        <end position="181"/>
    </location>
</feature>
<protein>
    <submittedName>
        <fullName evidence="4">FAD-binding protein</fullName>
    </submittedName>
</protein>
<dbReference type="Gene3D" id="3.30.43.10">
    <property type="entry name" value="Uridine Diphospho-n-acetylenolpyruvylglucosamine Reductase, domain 2"/>
    <property type="match status" value="1"/>
</dbReference>
<evidence type="ECO:0000259" key="3">
    <source>
        <dbReference type="PROSITE" id="PS51387"/>
    </source>
</evidence>